<reference evidence="1" key="1">
    <citation type="submission" date="2020-03" db="EMBL/GenBank/DDBJ databases">
        <title>The deep terrestrial virosphere.</title>
        <authorList>
            <person name="Holmfeldt K."/>
            <person name="Nilsson E."/>
            <person name="Simone D."/>
            <person name="Lopez-Fernandez M."/>
            <person name="Wu X."/>
            <person name="de Brujin I."/>
            <person name="Lundin D."/>
            <person name="Andersson A."/>
            <person name="Bertilsson S."/>
            <person name="Dopson M."/>
        </authorList>
    </citation>
    <scope>NUCLEOTIDE SEQUENCE</scope>
    <source>
        <strain evidence="1">MM415B02992</strain>
    </source>
</reference>
<sequence length="78" mass="8892">MSDKKSTVEIGITRTFIVTPRLRFFTCVENDPEVNAAIFSTSAYLTKKELLELKEDVQYLLTEINVILSLPEVKAIKE</sequence>
<accession>A0A6M3L0Y2</accession>
<evidence type="ECO:0000313" key="1">
    <source>
        <dbReference type="EMBL" id="QJA87452.1"/>
    </source>
</evidence>
<proteinExistence type="predicted"/>
<name>A0A6M3L0Y2_9ZZZZ</name>
<protein>
    <submittedName>
        <fullName evidence="1">Uncharacterized protein</fullName>
    </submittedName>
</protein>
<organism evidence="1">
    <name type="scientific">viral metagenome</name>
    <dbReference type="NCBI Taxonomy" id="1070528"/>
    <lineage>
        <taxon>unclassified sequences</taxon>
        <taxon>metagenomes</taxon>
        <taxon>organismal metagenomes</taxon>
    </lineage>
</organism>
<gene>
    <name evidence="1" type="ORF">MM415B02992_0008</name>
</gene>
<dbReference type="AlphaFoldDB" id="A0A6M3L0Y2"/>
<dbReference type="EMBL" id="MT142707">
    <property type="protein sequence ID" value="QJA87452.1"/>
    <property type="molecule type" value="Genomic_DNA"/>
</dbReference>